<reference evidence="2" key="1">
    <citation type="submission" date="2017-06" db="EMBL/GenBank/DDBJ databases">
        <authorList>
            <person name="Kim H.J."/>
            <person name="Triplett B.A."/>
        </authorList>
    </citation>
    <scope>NUCLEOTIDE SEQUENCE [LARGE SCALE GENOMIC DNA]</scope>
</reference>
<evidence type="ECO:0000313" key="1">
    <source>
        <dbReference type="EMBL" id="ASX99302.1"/>
    </source>
</evidence>
<sequence>MTKETRTDVSEQINSVHELKSGDKVVVIYTKGLQVETKLAYTFGYVDRAANMIKTQDHEDVMEASMFKKLVSGYDAMTTHVWRKPPTFPTLAGSIIHVESTKVDGAPIGRYRRNRSGAWVSLDSREVALWANQIDTWYNVTINIIEPN</sequence>
<dbReference type="Proteomes" id="UP000225204">
    <property type="component" value="Segment"/>
</dbReference>
<evidence type="ECO:0000313" key="2">
    <source>
        <dbReference type="Proteomes" id="UP000225204"/>
    </source>
</evidence>
<protein>
    <submittedName>
        <fullName evidence="1">Uncharacterized protein</fullName>
    </submittedName>
</protein>
<dbReference type="RefSeq" id="YP_009610203.1">
    <property type="nucleotide sequence ID" value="NC_042001.1"/>
</dbReference>
<proteinExistence type="predicted"/>
<accession>A0A286S2D7</accession>
<dbReference type="KEGG" id="vg:40086293"/>
<name>A0A286S2D7_9CAUD</name>
<dbReference type="EMBL" id="MF185731">
    <property type="protein sequence ID" value="ASX99302.1"/>
    <property type="molecule type" value="Genomic_DNA"/>
</dbReference>
<organism evidence="1 2">
    <name type="scientific">Arthrobacter phage Molivia</name>
    <dbReference type="NCBI Taxonomy" id="2015839"/>
    <lineage>
        <taxon>Viruses</taxon>
        <taxon>Duplodnaviria</taxon>
        <taxon>Heunggongvirae</taxon>
        <taxon>Uroviricota</taxon>
        <taxon>Caudoviricetes</taxon>
        <taxon>Amigovirus</taxon>
        <taxon>Amigovirus molivia</taxon>
    </lineage>
</organism>
<gene>
    <name evidence="1" type="primary">81</name>
    <name evidence="1" type="ORF">SEA_MOLIVIA_81</name>
</gene>
<keyword evidence="2" id="KW-1185">Reference proteome</keyword>
<dbReference type="GeneID" id="40086293"/>